<reference evidence="4 5" key="1">
    <citation type="submission" date="2019-06" db="EMBL/GenBank/DDBJ databases">
        <title>Whole genome shotgun sequence of Glutamicibacter uratoxydans NBRC 15515.</title>
        <authorList>
            <person name="Hosoyama A."/>
            <person name="Uohara A."/>
            <person name="Ohji S."/>
            <person name="Ichikawa N."/>
        </authorList>
    </citation>
    <scope>NUCLEOTIDE SEQUENCE [LARGE SCALE GENOMIC DNA]</scope>
    <source>
        <strain evidence="4 5">NBRC 15515</strain>
    </source>
</reference>
<dbReference type="SUPFAM" id="SSF54001">
    <property type="entry name" value="Cysteine proteinases"/>
    <property type="match status" value="1"/>
</dbReference>
<keyword evidence="2" id="KW-1133">Transmembrane helix</keyword>
<feature type="transmembrane region" description="Helical" evidence="2">
    <location>
        <begin position="232"/>
        <end position="251"/>
    </location>
</feature>
<keyword evidence="5" id="KW-1185">Reference proteome</keyword>
<accession>A0A4Y4DN64</accession>
<evidence type="ECO:0000313" key="5">
    <source>
        <dbReference type="Proteomes" id="UP000316612"/>
    </source>
</evidence>
<sequence>MSTAIHETPALHQPAGPSQERASSVVAHNLLARSIAALALSMSVLAGFASLTGVIEGHAWFPALVIPVLAIHLCSGLLRGIWGLRFLALPVALLIGFMALMQHEAMRATGYSVTGFQWFMAVLSEAVLQFSTQVPPVAYSRYAAFAILLLAVFISLLVEVLITFKKLALLVIIPLSLAPVVASLFKQEGAGIGYLALVVAGILVFTALVPFLYRGAAPKHHPRFPSRKQLGFLSASAFACIAALLAASFWMPGFRQGMFHEGQRPSGDLLASNVDPMLNLGRDLRSNSGATILDYYTSSKKAPYLRTAVIGDLSTPRWEPTESLDHDAYFGDTMMENSFTNFNATEQMAVLDYSGGIKSAILPLPNRSNFVQGIVGDWDWTRETSVARLSGEAIAQTKSISVSYAELDLSPQIAKSLEFYGGIPDDMPGPVYRQLPEDPEQTLKTALDQALKEAYAGADDPRSDLEKAAAIQDYLRSPKFVYSERTPLREGYDGANKRVVESFLERRQGYCVHFSAAMALMAREAGIPSRIAIGYSPGTANGKTMKADDIALNGNLNMSLEPDAELTGYSVSGKNSHSWPELYLGALGWIPFEPTPGQGQVPSYAPEETKKPEAAAPSVNEVPTTRATPRLPESDSAPTQDTPVAAQQEAPAAPSTWWAVAGVLVAAAAVLSLAPLRRRRLWQQRRDESGGEGQLAASLWLELQAVGADTHNPAEPNETVSSYTQRLAQKHEHCAQDLEILGQGIQESFYAARHPSAQQSQQLRHSLERVRHQLHQSLPVGQRLGAALFPASLRQAKLRTVPGRERTRV</sequence>
<dbReference type="Gene3D" id="3.10.620.30">
    <property type="match status" value="1"/>
</dbReference>
<feature type="transmembrane region" description="Helical" evidence="2">
    <location>
        <begin position="191"/>
        <end position="212"/>
    </location>
</feature>
<dbReference type="InterPro" id="IPR052901">
    <property type="entry name" value="Bact_TGase-like"/>
</dbReference>
<organism evidence="4 5">
    <name type="scientific">Glutamicibacter uratoxydans</name>
    <name type="common">Arthrobacter uratoxydans</name>
    <dbReference type="NCBI Taxonomy" id="43667"/>
    <lineage>
        <taxon>Bacteria</taxon>
        <taxon>Bacillati</taxon>
        <taxon>Actinomycetota</taxon>
        <taxon>Actinomycetes</taxon>
        <taxon>Micrococcales</taxon>
        <taxon>Micrococcaceae</taxon>
        <taxon>Glutamicibacter</taxon>
    </lineage>
</organism>
<dbReference type="RefSeq" id="WP_141365125.1">
    <property type="nucleotide sequence ID" value="NZ_BAAAJL010000006.1"/>
</dbReference>
<protein>
    <submittedName>
        <fullName evidence="4">Transglutaminase</fullName>
    </submittedName>
</protein>
<dbReference type="SMART" id="SM00460">
    <property type="entry name" value="TGc"/>
    <property type="match status" value="1"/>
</dbReference>
<keyword evidence="2" id="KW-0472">Membrane</keyword>
<gene>
    <name evidence="4" type="ORF">AUR04nite_22910</name>
</gene>
<feature type="domain" description="Transglutaminase-like" evidence="3">
    <location>
        <begin position="503"/>
        <end position="596"/>
    </location>
</feature>
<feature type="transmembrane region" description="Helical" evidence="2">
    <location>
        <begin position="59"/>
        <end position="78"/>
    </location>
</feature>
<dbReference type="InterPro" id="IPR002931">
    <property type="entry name" value="Transglutaminase-like"/>
</dbReference>
<dbReference type="AlphaFoldDB" id="A0A4Y4DN64"/>
<dbReference type="PANTHER" id="PTHR42736">
    <property type="entry name" value="PROTEIN-GLUTAMINE GAMMA-GLUTAMYLTRANSFERASE"/>
    <property type="match status" value="1"/>
</dbReference>
<feature type="transmembrane region" description="Helical" evidence="2">
    <location>
        <begin position="84"/>
        <end position="101"/>
    </location>
</feature>
<evidence type="ECO:0000256" key="1">
    <source>
        <dbReference type="SAM" id="MobiDB-lite"/>
    </source>
</evidence>
<feature type="transmembrane region" description="Helical" evidence="2">
    <location>
        <begin position="167"/>
        <end position="185"/>
    </location>
</feature>
<proteinExistence type="predicted"/>
<dbReference type="InterPro" id="IPR021878">
    <property type="entry name" value="TgpA_N"/>
</dbReference>
<dbReference type="PANTHER" id="PTHR42736:SF1">
    <property type="entry name" value="PROTEIN-GLUTAMINE GAMMA-GLUTAMYLTRANSFERASE"/>
    <property type="match status" value="1"/>
</dbReference>
<dbReference type="InterPro" id="IPR038765">
    <property type="entry name" value="Papain-like_cys_pep_sf"/>
</dbReference>
<comment type="caution">
    <text evidence="4">The sequence shown here is derived from an EMBL/GenBank/DDBJ whole genome shotgun (WGS) entry which is preliminary data.</text>
</comment>
<dbReference type="OrthoDB" id="9804023at2"/>
<evidence type="ECO:0000259" key="3">
    <source>
        <dbReference type="SMART" id="SM00460"/>
    </source>
</evidence>
<keyword evidence="2" id="KW-0812">Transmembrane</keyword>
<dbReference type="EMBL" id="BJNY01000012">
    <property type="protein sequence ID" value="GED06759.1"/>
    <property type="molecule type" value="Genomic_DNA"/>
</dbReference>
<evidence type="ECO:0000256" key="2">
    <source>
        <dbReference type="SAM" id="Phobius"/>
    </source>
</evidence>
<name>A0A4Y4DN64_GLUUR</name>
<dbReference type="Proteomes" id="UP000316612">
    <property type="component" value="Unassembled WGS sequence"/>
</dbReference>
<feature type="transmembrane region" description="Helical" evidence="2">
    <location>
        <begin position="30"/>
        <end position="52"/>
    </location>
</feature>
<feature type="transmembrane region" description="Helical" evidence="2">
    <location>
        <begin position="657"/>
        <end position="676"/>
    </location>
</feature>
<dbReference type="Pfam" id="PF11992">
    <property type="entry name" value="TgpA_N"/>
    <property type="match status" value="1"/>
</dbReference>
<dbReference type="Pfam" id="PF01841">
    <property type="entry name" value="Transglut_core"/>
    <property type="match status" value="1"/>
</dbReference>
<feature type="transmembrane region" description="Helical" evidence="2">
    <location>
        <begin position="142"/>
        <end position="162"/>
    </location>
</feature>
<evidence type="ECO:0000313" key="4">
    <source>
        <dbReference type="EMBL" id="GED06759.1"/>
    </source>
</evidence>
<feature type="region of interest" description="Disordered" evidence="1">
    <location>
        <begin position="598"/>
        <end position="650"/>
    </location>
</feature>